<evidence type="ECO:0000313" key="1">
    <source>
        <dbReference type="EMBL" id="EMP38538.1"/>
    </source>
</evidence>
<sequence length="111" mass="12057">MANEAWANAGKLKFSLGAFPFASHLYSTSKLSSQVDAIPHAPLDCTDTVDSLLGPACKVISKDPQSLQMSHRRALAVQEEHATNRVPPSTGLVGVLPYFACLHTKQRKRKV</sequence>
<gene>
    <name evidence="1" type="ORF">UY3_04264</name>
</gene>
<protein>
    <submittedName>
        <fullName evidence="1">Uncharacterized protein</fullName>
    </submittedName>
</protein>
<reference evidence="2" key="1">
    <citation type="journal article" date="2013" name="Nat. Genet.">
        <title>The draft genomes of soft-shell turtle and green sea turtle yield insights into the development and evolution of the turtle-specific body plan.</title>
        <authorList>
            <person name="Wang Z."/>
            <person name="Pascual-Anaya J."/>
            <person name="Zadissa A."/>
            <person name="Li W."/>
            <person name="Niimura Y."/>
            <person name="Huang Z."/>
            <person name="Li C."/>
            <person name="White S."/>
            <person name="Xiong Z."/>
            <person name="Fang D."/>
            <person name="Wang B."/>
            <person name="Ming Y."/>
            <person name="Chen Y."/>
            <person name="Zheng Y."/>
            <person name="Kuraku S."/>
            <person name="Pignatelli M."/>
            <person name="Herrero J."/>
            <person name="Beal K."/>
            <person name="Nozawa M."/>
            <person name="Li Q."/>
            <person name="Wang J."/>
            <person name="Zhang H."/>
            <person name="Yu L."/>
            <person name="Shigenobu S."/>
            <person name="Wang J."/>
            <person name="Liu J."/>
            <person name="Flicek P."/>
            <person name="Searle S."/>
            <person name="Wang J."/>
            <person name="Kuratani S."/>
            <person name="Yin Y."/>
            <person name="Aken B."/>
            <person name="Zhang G."/>
            <person name="Irie N."/>
        </authorList>
    </citation>
    <scope>NUCLEOTIDE SEQUENCE [LARGE SCALE GENOMIC DNA]</scope>
</reference>
<keyword evidence="2" id="KW-1185">Reference proteome</keyword>
<evidence type="ECO:0000313" key="2">
    <source>
        <dbReference type="Proteomes" id="UP000031443"/>
    </source>
</evidence>
<organism evidence="1 2">
    <name type="scientific">Chelonia mydas</name>
    <name type="common">Green sea-turtle</name>
    <name type="synonym">Chelonia agassizi</name>
    <dbReference type="NCBI Taxonomy" id="8469"/>
    <lineage>
        <taxon>Eukaryota</taxon>
        <taxon>Metazoa</taxon>
        <taxon>Chordata</taxon>
        <taxon>Craniata</taxon>
        <taxon>Vertebrata</taxon>
        <taxon>Euteleostomi</taxon>
        <taxon>Archelosauria</taxon>
        <taxon>Testudinata</taxon>
        <taxon>Testudines</taxon>
        <taxon>Cryptodira</taxon>
        <taxon>Durocryptodira</taxon>
        <taxon>Americhelydia</taxon>
        <taxon>Chelonioidea</taxon>
        <taxon>Cheloniidae</taxon>
        <taxon>Chelonia</taxon>
    </lineage>
</organism>
<dbReference type="Proteomes" id="UP000031443">
    <property type="component" value="Unassembled WGS sequence"/>
</dbReference>
<proteinExistence type="predicted"/>
<dbReference type="EMBL" id="KB519471">
    <property type="protein sequence ID" value="EMP38538.1"/>
    <property type="molecule type" value="Genomic_DNA"/>
</dbReference>
<dbReference type="AlphaFoldDB" id="M7C2B4"/>
<name>M7C2B4_CHEMY</name>
<accession>M7C2B4</accession>